<name>A0ABM5Z932_9BURK</name>
<proteinExistence type="predicted"/>
<organism evidence="1 2">
    <name type="scientific">Collimonas pratensis</name>
    <dbReference type="NCBI Taxonomy" id="279113"/>
    <lineage>
        <taxon>Bacteria</taxon>
        <taxon>Pseudomonadati</taxon>
        <taxon>Pseudomonadota</taxon>
        <taxon>Betaproteobacteria</taxon>
        <taxon>Burkholderiales</taxon>
        <taxon>Oxalobacteraceae</taxon>
        <taxon>Collimonas</taxon>
    </lineage>
</organism>
<evidence type="ECO:0000313" key="1">
    <source>
        <dbReference type="EMBL" id="AMP15665.1"/>
    </source>
</evidence>
<protein>
    <submittedName>
        <fullName evidence="1">Uncharacterized protein</fullName>
    </submittedName>
</protein>
<evidence type="ECO:0000313" key="2">
    <source>
        <dbReference type="Proteomes" id="UP000074914"/>
    </source>
</evidence>
<dbReference type="EMBL" id="CP013236">
    <property type="protein sequence ID" value="AMP15665.1"/>
    <property type="molecule type" value="Genomic_DNA"/>
</dbReference>
<reference evidence="1 2" key="1">
    <citation type="submission" date="2015-11" db="EMBL/GenBank/DDBJ databases">
        <title>Exploring the genomic traits of fungus-feeding bacterial genus Collimonas.</title>
        <authorList>
            <person name="Song C."/>
            <person name="Schmidt R."/>
            <person name="de Jager V."/>
            <person name="Krzyzanowska D."/>
            <person name="Jongedijk E."/>
            <person name="Cankar K."/>
            <person name="Beekwilder J."/>
            <person name="van Veen A."/>
            <person name="de Boer W."/>
            <person name="van Veen J.A."/>
            <person name="Garbeva P."/>
        </authorList>
    </citation>
    <scope>NUCLEOTIDE SEQUENCE [LARGE SCALE GENOMIC DNA]</scope>
    <source>
        <strain evidence="1 2">Ter291</strain>
    </source>
</reference>
<sequence length="43" mass="4536">MKSGPAAQPASASAMTITEILSGRLQCNVVVFIFLPARFFPAP</sequence>
<gene>
    <name evidence="1" type="ORF">CPter291_3431</name>
</gene>
<dbReference type="Proteomes" id="UP000074914">
    <property type="component" value="Chromosome"/>
</dbReference>
<keyword evidence="2" id="KW-1185">Reference proteome</keyword>
<accession>A0ABM5Z932</accession>